<keyword evidence="6" id="KW-0804">Transcription</keyword>
<keyword evidence="9" id="KW-0472">Membrane</keyword>
<keyword evidence="1" id="KW-0479">Metal-binding</keyword>
<organism evidence="11 12">
    <name type="scientific">Cichlidogyrus casuarinus</name>
    <dbReference type="NCBI Taxonomy" id="1844966"/>
    <lineage>
        <taxon>Eukaryota</taxon>
        <taxon>Metazoa</taxon>
        <taxon>Spiralia</taxon>
        <taxon>Lophotrochozoa</taxon>
        <taxon>Platyhelminthes</taxon>
        <taxon>Monogenea</taxon>
        <taxon>Monopisthocotylea</taxon>
        <taxon>Dactylogyridea</taxon>
        <taxon>Ancyrocephalidae</taxon>
        <taxon>Cichlidogyrus</taxon>
    </lineage>
</organism>
<proteinExistence type="predicted"/>
<dbReference type="SUPFAM" id="SSF57716">
    <property type="entry name" value="Glucocorticoid receptor-like (DNA-binding domain)"/>
    <property type="match status" value="1"/>
</dbReference>
<dbReference type="GO" id="GO:0008270">
    <property type="term" value="F:zinc ion binding"/>
    <property type="evidence" value="ECO:0007669"/>
    <property type="project" value="UniProtKB-KW"/>
</dbReference>
<evidence type="ECO:0000256" key="3">
    <source>
        <dbReference type="ARBA" id="ARBA00022833"/>
    </source>
</evidence>
<evidence type="ECO:0000256" key="1">
    <source>
        <dbReference type="ARBA" id="ARBA00022723"/>
    </source>
</evidence>
<keyword evidence="9" id="KW-0812">Transmembrane</keyword>
<evidence type="ECO:0000256" key="9">
    <source>
        <dbReference type="SAM" id="Phobius"/>
    </source>
</evidence>
<dbReference type="PROSITE" id="PS00031">
    <property type="entry name" value="NUCLEAR_REC_DBD_1"/>
    <property type="match status" value="1"/>
</dbReference>
<keyword evidence="3" id="KW-0862">Zinc</keyword>
<dbReference type="InterPro" id="IPR013088">
    <property type="entry name" value="Znf_NHR/GATA"/>
</dbReference>
<evidence type="ECO:0000256" key="4">
    <source>
        <dbReference type="ARBA" id="ARBA00023015"/>
    </source>
</evidence>
<dbReference type="Gene3D" id="3.30.50.10">
    <property type="entry name" value="Erythroid Transcription Factor GATA-1, subunit A"/>
    <property type="match status" value="1"/>
</dbReference>
<name>A0ABD2Q4X3_9PLAT</name>
<evidence type="ECO:0000256" key="7">
    <source>
        <dbReference type="ARBA" id="ARBA00023170"/>
    </source>
</evidence>
<feature type="transmembrane region" description="Helical" evidence="9">
    <location>
        <begin position="36"/>
        <end position="57"/>
    </location>
</feature>
<dbReference type="PROSITE" id="PS51030">
    <property type="entry name" value="NUCLEAR_REC_DBD_2"/>
    <property type="match status" value="1"/>
</dbReference>
<keyword evidence="12" id="KW-1185">Reference proteome</keyword>
<evidence type="ECO:0000313" key="11">
    <source>
        <dbReference type="EMBL" id="KAL3314639.1"/>
    </source>
</evidence>
<evidence type="ECO:0000256" key="6">
    <source>
        <dbReference type="ARBA" id="ARBA00023163"/>
    </source>
</evidence>
<keyword evidence="5" id="KW-0238">DNA-binding</keyword>
<dbReference type="PRINTS" id="PR00047">
    <property type="entry name" value="STROIDFINGER"/>
</dbReference>
<gene>
    <name evidence="11" type="primary">NR2E3</name>
    <name evidence="11" type="ORF">Ciccas_006734</name>
</gene>
<dbReference type="EMBL" id="JBJKFK010000941">
    <property type="protein sequence ID" value="KAL3314639.1"/>
    <property type="molecule type" value="Genomic_DNA"/>
</dbReference>
<dbReference type="SMART" id="SM00399">
    <property type="entry name" value="ZnF_C4"/>
    <property type="match status" value="1"/>
</dbReference>
<keyword evidence="2" id="KW-0863">Zinc-finger</keyword>
<comment type="caution">
    <text evidence="11">The sequence shown here is derived from an EMBL/GenBank/DDBJ whole genome shotgun (WGS) entry which is preliminary data.</text>
</comment>
<feature type="domain" description="Nuclear receptor" evidence="10">
    <location>
        <begin position="215"/>
        <end position="253"/>
    </location>
</feature>
<keyword evidence="8" id="KW-0539">Nucleus</keyword>
<keyword evidence="4" id="KW-0805">Transcription regulation</keyword>
<dbReference type="Proteomes" id="UP001626550">
    <property type="component" value="Unassembled WGS sequence"/>
</dbReference>
<protein>
    <submittedName>
        <fullName evidence="11">Photoreceptor-specific nuclear receptor</fullName>
    </submittedName>
</protein>
<sequence>MHVLLHTLVPFDGCAPATYALSQQVCQKVNATRRPLLTLLLTLISGSVTLAVSFFALPRKSSLTRIQLCCFCHAQLRHYERPGSQPTRRVCQILLAPVQPKLSLFSAITVTGVKNGLEHFGRMFPNGGPWTQSYSELLNKIHYNHQRRCEDDFPQEDHPTNLMAKFYQFLEHAGHQPLPLPGTSPRSGGFEKRVPTSMMRPHQSPGLHQATSSQGLYCLVCGDVSSGKHYGILACNGCSGFFKRSVRRKLIYR</sequence>
<dbReference type="Pfam" id="PF00105">
    <property type="entry name" value="zf-C4"/>
    <property type="match status" value="1"/>
</dbReference>
<dbReference type="AlphaFoldDB" id="A0ABD2Q4X3"/>
<evidence type="ECO:0000259" key="10">
    <source>
        <dbReference type="PROSITE" id="PS51030"/>
    </source>
</evidence>
<dbReference type="InterPro" id="IPR001628">
    <property type="entry name" value="Znf_hrmn_rcpt"/>
</dbReference>
<evidence type="ECO:0000256" key="5">
    <source>
        <dbReference type="ARBA" id="ARBA00023125"/>
    </source>
</evidence>
<keyword evidence="7" id="KW-0675">Receptor</keyword>
<evidence type="ECO:0000256" key="8">
    <source>
        <dbReference type="ARBA" id="ARBA00023242"/>
    </source>
</evidence>
<evidence type="ECO:0000313" key="12">
    <source>
        <dbReference type="Proteomes" id="UP001626550"/>
    </source>
</evidence>
<dbReference type="PANTHER" id="PTHR24083">
    <property type="entry name" value="NUCLEAR HORMONE RECEPTOR"/>
    <property type="match status" value="1"/>
</dbReference>
<dbReference type="GO" id="GO:0003677">
    <property type="term" value="F:DNA binding"/>
    <property type="evidence" value="ECO:0007669"/>
    <property type="project" value="UniProtKB-KW"/>
</dbReference>
<keyword evidence="9" id="KW-1133">Transmembrane helix</keyword>
<evidence type="ECO:0000256" key="2">
    <source>
        <dbReference type="ARBA" id="ARBA00022771"/>
    </source>
</evidence>
<accession>A0ABD2Q4X3</accession>
<dbReference type="InterPro" id="IPR050274">
    <property type="entry name" value="Nuclear_hormone_rcpt_NR2"/>
</dbReference>
<reference evidence="11 12" key="1">
    <citation type="submission" date="2024-11" db="EMBL/GenBank/DDBJ databases">
        <title>Adaptive evolution of stress response genes in parasites aligns with host niche diversity.</title>
        <authorList>
            <person name="Hahn C."/>
            <person name="Resl P."/>
        </authorList>
    </citation>
    <scope>NUCLEOTIDE SEQUENCE [LARGE SCALE GENOMIC DNA]</scope>
    <source>
        <strain evidence="11">EGGRZ-B1_66</strain>
        <tissue evidence="11">Body</tissue>
    </source>
</reference>